<dbReference type="PATRIC" id="fig|1618335.3.peg.12"/>
<keyword evidence="17" id="KW-0812">Transmembrane</keyword>
<comment type="catalytic activity">
    <reaction evidence="16">
        <text>[GlcNAc-(1-&gt;4)-Mur2Ac(oyl-L-Ala-gamma-D-Glu-L-Lys-D-Ala-D-Ala)](n)-di-trans,octa-cis-undecaprenyl diphosphate + beta-D-GlcNAc-(1-&gt;4)-Mur2Ac(oyl-L-Ala-gamma-D-Glu-L-Lys-D-Ala-D-Ala)-di-trans,octa-cis-undecaprenyl diphosphate = [GlcNAc-(1-&gt;4)-Mur2Ac(oyl-L-Ala-gamma-D-Glu-L-Lys-D-Ala-D-Ala)](n+1)-di-trans,octa-cis-undecaprenyl diphosphate + di-trans,octa-cis-undecaprenyl diphosphate + H(+)</text>
        <dbReference type="Rhea" id="RHEA:23708"/>
        <dbReference type="Rhea" id="RHEA-COMP:9602"/>
        <dbReference type="Rhea" id="RHEA-COMP:9603"/>
        <dbReference type="ChEBI" id="CHEBI:15378"/>
        <dbReference type="ChEBI" id="CHEBI:58405"/>
        <dbReference type="ChEBI" id="CHEBI:60033"/>
        <dbReference type="ChEBI" id="CHEBI:78435"/>
        <dbReference type="EC" id="2.4.99.28"/>
    </reaction>
</comment>
<dbReference type="GO" id="GO:0030288">
    <property type="term" value="C:outer membrane-bounded periplasmic space"/>
    <property type="evidence" value="ECO:0007669"/>
    <property type="project" value="TreeGrafter"/>
</dbReference>
<keyword evidence="12 17" id="KW-0472">Membrane</keyword>
<dbReference type="InterPro" id="IPR013783">
    <property type="entry name" value="Ig-like_fold"/>
</dbReference>
<dbReference type="GO" id="GO:0071555">
    <property type="term" value="P:cell wall organization"/>
    <property type="evidence" value="ECO:0007669"/>
    <property type="project" value="UniProtKB-KW"/>
</dbReference>
<evidence type="ECO:0000256" key="6">
    <source>
        <dbReference type="ARBA" id="ARBA00022670"/>
    </source>
</evidence>
<evidence type="ECO:0000256" key="12">
    <source>
        <dbReference type="ARBA" id="ARBA00023136"/>
    </source>
</evidence>
<keyword evidence="11" id="KW-0573">Peptidoglycan synthesis</keyword>
<dbReference type="Proteomes" id="UP000034487">
    <property type="component" value="Unassembled WGS sequence"/>
</dbReference>
<dbReference type="PANTHER" id="PTHR32282">
    <property type="entry name" value="BINDING PROTEIN TRANSPEPTIDASE, PUTATIVE-RELATED"/>
    <property type="match status" value="1"/>
</dbReference>
<dbReference type="InterPro" id="IPR036950">
    <property type="entry name" value="PBP_transglycosylase"/>
</dbReference>
<keyword evidence="14" id="KW-0961">Cell wall biogenesis/degradation</keyword>
<gene>
    <name evidence="20" type="ORF">UX60_C0001G0012</name>
</gene>
<evidence type="ECO:0000256" key="2">
    <source>
        <dbReference type="ARBA" id="ARBA00007090"/>
    </source>
</evidence>
<comment type="similarity">
    <text evidence="2">In the C-terminal section; belongs to the transpeptidase family.</text>
</comment>
<dbReference type="GO" id="GO:0006508">
    <property type="term" value="P:proteolysis"/>
    <property type="evidence" value="ECO:0007669"/>
    <property type="project" value="UniProtKB-KW"/>
</dbReference>
<dbReference type="NCBIfam" id="TIGR02074">
    <property type="entry name" value="PBP_1a_fam"/>
    <property type="match status" value="1"/>
</dbReference>
<evidence type="ECO:0000256" key="17">
    <source>
        <dbReference type="SAM" id="Phobius"/>
    </source>
</evidence>
<evidence type="ECO:0000259" key="18">
    <source>
        <dbReference type="Pfam" id="PF00905"/>
    </source>
</evidence>
<dbReference type="Gene3D" id="2.60.40.10">
    <property type="entry name" value="Immunoglobulins"/>
    <property type="match status" value="1"/>
</dbReference>
<sequence>MKFKLRLPKVRNPFASPVNLKKLQQRLFSKKGPPKFTWRRFGKYVLWTIAAIILIIVLMFAWFAKDLPTPGKIRNLAAEGSTRLFDRNMQPLYTISGEQKRIIIDQKDIPQVVKDATIAIEDKNFYNHHGIYLRGVARAIVFGGSRGGGSTITQQFVKNAILHDKSRSIIRKIKEAILSIELEALYSKEEILTMYLNYIPYGGNNYGIEAASKSYFNKSAKDLNITEAATLAALPQAPSTLSPYGQNVDKLRIRRDLTISLMMDQGYITSEQAAVAKKVESKFAPRHDSITAPHFVLFVKDWLVDYFTKELGDNQAAEQKVESGGFDVVTTLDLEKQQKAEQIVSDAAGKTLKNAGASNAGLVTIDPKRGEIIAMVGSVDYFQAQFGAYNVTTASRQPGSSFKPIVYSAAFKEKYNPATTLFDLRTDFGKYTPDNFDGGFRGPVTIRYALGNSLNIPAVKTLALIGIDNALKNAQDLGITTLTDKDRYGLALVLGGGEVKLTELTGAYGVFANNGTLMPTTPILKITDSKGKMIYNHEDPKDGRQVLDPQVAYEMSNILSDVEAKKPTFGRTLGVLTLQGRPAATKTGTTDAFRDAWTIGYTPQYVTGVWAGNNDNSPMNRSGGSVAAAPIWDAFMEYLHKDLPVEQFNRPDGIKTVTVDRLSNKLPVDGSDPITDIFASWQVPTEKDDVHVRVRVCRENGLLADSSIPDELAEDRTYTNIHSEKPNLPNWEGPVLAWANANGFNNRPPTEKCQSGNVQPTVEITSPTENQAVSGSFTIQAVASASSGIKQIDFTIDSISVGTATSSPYEVSYNSANLSSGNHKLQATVTSNNGSSATSDVVNFTVSTDSTAPDEIENLSATWGGGSITFNWTNPTETDFKLVRIKVYTGPLYSKLYRTVEVTKPGTTTTLAGLFGTFKFVFHTVDTSGNQSPGIERYYSPGGPL</sequence>
<evidence type="ECO:0000256" key="13">
    <source>
        <dbReference type="ARBA" id="ARBA00023268"/>
    </source>
</evidence>
<organism evidence="20 21">
    <name type="scientific">Berkelbacteria bacterium GW2011_GWA2_46_7</name>
    <dbReference type="NCBI Taxonomy" id="1618335"/>
    <lineage>
        <taxon>Bacteria</taxon>
        <taxon>Candidatus Berkelbacteria</taxon>
    </lineage>
</organism>
<evidence type="ECO:0000256" key="1">
    <source>
        <dbReference type="ARBA" id="ARBA00004236"/>
    </source>
</evidence>
<dbReference type="GO" id="GO:0008955">
    <property type="term" value="F:peptidoglycan glycosyltransferase activity"/>
    <property type="evidence" value="ECO:0007669"/>
    <property type="project" value="UniProtKB-EC"/>
</dbReference>
<keyword evidence="10" id="KW-0133">Cell shape</keyword>
<dbReference type="GO" id="GO:0009002">
    <property type="term" value="F:serine-type D-Ala-D-Ala carboxypeptidase activity"/>
    <property type="evidence" value="ECO:0007669"/>
    <property type="project" value="UniProtKB-EC"/>
</dbReference>
<evidence type="ECO:0000256" key="3">
    <source>
        <dbReference type="ARBA" id="ARBA00007739"/>
    </source>
</evidence>
<evidence type="ECO:0000256" key="14">
    <source>
        <dbReference type="ARBA" id="ARBA00023316"/>
    </source>
</evidence>
<dbReference type="Gene3D" id="1.10.3810.10">
    <property type="entry name" value="Biosynthetic peptidoglycan transglycosylase-like"/>
    <property type="match status" value="1"/>
</dbReference>
<dbReference type="InterPro" id="IPR023346">
    <property type="entry name" value="Lysozyme-like_dom_sf"/>
</dbReference>
<accession>A0A0G1QHU2</accession>
<dbReference type="Pfam" id="PF00912">
    <property type="entry name" value="Transgly"/>
    <property type="match status" value="1"/>
</dbReference>
<dbReference type="AlphaFoldDB" id="A0A0G1QHU2"/>
<dbReference type="GO" id="GO:0005886">
    <property type="term" value="C:plasma membrane"/>
    <property type="evidence" value="ECO:0007669"/>
    <property type="project" value="UniProtKB-SubCell"/>
</dbReference>
<dbReference type="GO" id="GO:0009252">
    <property type="term" value="P:peptidoglycan biosynthetic process"/>
    <property type="evidence" value="ECO:0007669"/>
    <property type="project" value="UniProtKB-KW"/>
</dbReference>
<comment type="similarity">
    <text evidence="3">In the N-terminal section; belongs to the glycosyltransferase 51 family.</text>
</comment>
<evidence type="ECO:0000259" key="19">
    <source>
        <dbReference type="Pfam" id="PF00912"/>
    </source>
</evidence>
<reference evidence="20 21" key="1">
    <citation type="journal article" date="2015" name="Nature">
        <title>rRNA introns, odd ribosomes, and small enigmatic genomes across a large radiation of phyla.</title>
        <authorList>
            <person name="Brown C.T."/>
            <person name="Hug L.A."/>
            <person name="Thomas B.C."/>
            <person name="Sharon I."/>
            <person name="Castelle C.J."/>
            <person name="Singh A."/>
            <person name="Wilkins M.J."/>
            <person name="Williams K.H."/>
            <person name="Banfield J.F."/>
        </authorList>
    </citation>
    <scope>NUCLEOTIDE SEQUENCE [LARGE SCALE GENOMIC DNA]</scope>
</reference>
<evidence type="ECO:0000256" key="8">
    <source>
        <dbReference type="ARBA" id="ARBA00022679"/>
    </source>
</evidence>
<feature type="transmembrane region" description="Helical" evidence="17">
    <location>
        <begin position="44"/>
        <end position="64"/>
    </location>
</feature>
<evidence type="ECO:0000256" key="9">
    <source>
        <dbReference type="ARBA" id="ARBA00022801"/>
    </source>
</evidence>
<keyword evidence="17" id="KW-1133">Transmembrane helix</keyword>
<comment type="subcellular location">
    <subcellularLocation>
        <location evidence="1">Cell membrane</location>
    </subcellularLocation>
</comment>
<dbReference type="Pfam" id="PF17957">
    <property type="entry name" value="Big_7"/>
    <property type="match status" value="1"/>
</dbReference>
<dbReference type="GO" id="GO:0008360">
    <property type="term" value="P:regulation of cell shape"/>
    <property type="evidence" value="ECO:0007669"/>
    <property type="project" value="UniProtKB-KW"/>
</dbReference>
<keyword evidence="9" id="KW-0378">Hydrolase</keyword>
<evidence type="ECO:0000256" key="4">
    <source>
        <dbReference type="ARBA" id="ARBA00022475"/>
    </source>
</evidence>
<dbReference type="InterPro" id="IPR012338">
    <property type="entry name" value="Beta-lactam/transpept-like"/>
</dbReference>
<evidence type="ECO:0000256" key="7">
    <source>
        <dbReference type="ARBA" id="ARBA00022676"/>
    </source>
</evidence>
<protein>
    <submittedName>
        <fullName evidence="20">Penicillin-binding protein, 1A family</fullName>
    </submittedName>
</protein>
<keyword evidence="7" id="KW-0328">Glycosyltransferase</keyword>
<evidence type="ECO:0000256" key="16">
    <source>
        <dbReference type="ARBA" id="ARBA00049902"/>
    </source>
</evidence>
<dbReference type="InterPro" id="IPR001460">
    <property type="entry name" value="PCN-bd_Tpept"/>
</dbReference>
<comment type="caution">
    <text evidence="20">The sequence shown here is derived from an EMBL/GenBank/DDBJ whole genome shotgun (WGS) entry which is preliminary data.</text>
</comment>
<dbReference type="InterPro" id="IPR050396">
    <property type="entry name" value="Glycosyltr_51/Transpeptidase"/>
</dbReference>
<keyword evidence="6" id="KW-0645">Protease</keyword>
<dbReference type="SUPFAM" id="SSF56601">
    <property type="entry name" value="beta-lactamase/transpeptidase-like"/>
    <property type="match status" value="1"/>
</dbReference>
<dbReference type="Pfam" id="PF00905">
    <property type="entry name" value="Transpeptidase"/>
    <property type="match status" value="1"/>
</dbReference>
<keyword evidence="5" id="KW-0121">Carboxypeptidase</keyword>
<keyword evidence="13" id="KW-0511">Multifunctional enzyme</keyword>
<dbReference type="SUPFAM" id="SSF53955">
    <property type="entry name" value="Lysozyme-like"/>
    <property type="match status" value="1"/>
</dbReference>
<keyword evidence="8" id="KW-0808">Transferase</keyword>
<evidence type="ECO:0000256" key="11">
    <source>
        <dbReference type="ARBA" id="ARBA00022984"/>
    </source>
</evidence>
<name>A0A0G1QHU2_9BACT</name>
<evidence type="ECO:0000256" key="15">
    <source>
        <dbReference type="ARBA" id="ARBA00034000"/>
    </source>
</evidence>
<proteinExistence type="inferred from homology"/>
<dbReference type="Gene3D" id="3.40.710.10">
    <property type="entry name" value="DD-peptidase/beta-lactamase superfamily"/>
    <property type="match status" value="1"/>
</dbReference>
<evidence type="ECO:0000256" key="5">
    <source>
        <dbReference type="ARBA" id="ARBA00022645"/>
    </source>
</evidence>
<comment type="catalytic activity">
    <reaction evidence="15">
        <text>Preferential cleavage: (Ac)2-L-Lys-D-Ala-|-D-Ala. Also transpeptidation of peptidyl-alanyl moieties that are N-acyl substituents of D-alanine.</text>
        <dbReference type="EC" id="3.4.16.4"/>
    </reaction>
</comment>
<feature type="domain" description="Glycosyl transferase family 51" evidence="19">
    <location>
        <begin position="91"/>
        <end position="262"/>
    </location>
</feature>
<dbReference type="InterPro" id="IPR001264">
    <property type="entry name" value="Glyco_trans_51"/>
</dbReference>
<dbReference type="GO" id="GO:0008658">
    <property type="term" value="F:penicillin binding"/>
    <property type="evidence" value="ECO:0007669"/>
    <property type="project" value="InterPro"/>
</dbReference>
<keyword evidence="4" id="KW-1003">Cell membrane</keyword>
<dbReference type="FunFam" id="1.10.3810.10:FF:000001">
    <property type="entry name" value="Penicillin-binding protein 1A"/>
    <property type="match status" value="1"/>
</dbReference>
<feature type="domain" description="Penicillin-binding protein transpeptidase" evidence="18">
    <location>
        <begin position="362"/>
        <end position="636"/>
    </location>
</feature>
<evidence type="ECO:0000256" key="10">
    <source>
        <dbReference type="ARBA" id="ARBA00022960"/>
    </source>
</evidence>
<dbReference type="EMBL" id="LCMV01000001">
    <property type="protein sequence ID" value="KKU44559.1"/>
    <property type="molecule type" value="Genomic_DNA"/>
</dbReference>
<evidence type="ECO:0000313" key="21">
    <source>
        <dbReference type="Proteomes" id="UP000034487"/>
    </source>
</evidence>
<evidence type="ECO:0000313" key="20">
    <source>
        <dbReference type="EMBL" id="KKU44559.1"/>
    </source>
</evidence>
<dbReference type="PANTHER" id="PTHR32282:SF11">
    <property type="entry name" value="PENICILLIN-BINDING PROTEIN 1B"/>
    <property type="match status" value="1"/>
</dbReference>